<dbReference type="AlphaFoldDB" id="A0A9P0HE34"/>
<accession>A0A9P0HE34</accession>
<sequence length="56" mass="6586">MDSPLKQIVCRNFPLMPIADRVVGTKRVLHKWKAAAQWFISLTLKGSWIRELFPQY</sequence>
<proteinExistence type="predicted"/>
<dbReference type="Proteomes" id="UP001152798">
    <property type="component" value="Chromosome 4"/>
</dbReference>
<keyword evidence="2" id="KW-1185">Reference proteome</keyword>
<organism evidence="1 2">
    <name type="scientific">Nezara viridula</name>
    <name type="common">Southern green stink bug</name>
    <name type="synonym">Cimex viridulus</name>
    <dbReference type="NCBI Taxonomy" id="85310"/>
    <lineage>
        <taxon>Eukaryota</taxon>
        <taxon>Metazoa</taxon>
        <taxon>Ecdysozoa</taxon>
        <taxon>Arthropoda</taxon>
        <taxon>Hexapoda</taxon>
        <taxon>Insecta</taxon>
        <taxon>Pterygota</taxon>
        <taxon>Neoptera</taxon>
        <taxon>Paraneoptera</taxon>
        <taxon>Hemiptera</taxon>
        <taxon>Heteroptera</taxon>
        <taxon>Panheteroptera</taxon>
        <taxon>Pentatomomorpha</taxon>
        <taxon>Pentatomoidea</taxon>
        <taxon>Pentatomidae</taxon>
        <taxon>Pentatominae</taxon>
        <taxon>Nezara</taxon>
    </lineage>
</organism>
<reference evidence="1" key="1">
    <citation type="submission" date="2022-01" db="EMBL/GenBank/DDBJ databases">
        <authorList>
            <person name="King R."/>
        </authorList>
    </citation>
    <scope>NUCLEOTIDE SEQUENCE</scope>
</reference>
<evidence type="ECO:0000313" key="2">
    <source>
        <dbReference type="Proteomes" id="UP001152798"/>
    </source>
</evidence>
<name>A0A9P0HE34_NEZVI</name>
<dbReference type="EMBL" id="OV725080">
    <property type="protein sequence ID" value="CAH1400693.1"/>
    <property type="molecule type" value="Genomic_DNA"/>
</dbReference>
<protein>
    <submittedName>
        <fullName evidence="1">Uncharacterized protein</fullName>
    </submittedName>
</protein>
<evidence type="ECO:0000313" key="1">
    <source>
        <dbReference type="EMBL" id="CAH1400693.1"/>
    </source>
</evidence>
<gene>
    <name evidence="1" type="ORF">NEZAVI_LOCUS9877</name>
</gene>